<dbReference type="InterPro" id="IPR016099">
    <property type="entry name" value="Prismane-like_a/b-sand"/>
</dbReference>
<dbReference type="InterPro" id="IPR010048">
    <property type="entry name" value="Hydroxylam_reduct"/>
</dbReference>
<keyword evidence="8" id="KW-1185">Reference proteome</keyword>
<dbReference type="InterPro" id="IPR004137">
    <property type="entry name" value="HCP/CODH"/>
</dbReference>
<feature type="binding site" evidence="6">
    <location>
        <position position="14"/>
    </location>
    <ligand>
        <name>[4Fe-4S] cluster</name>
        <dbReference type="ChEBI" id="CHEBI:49883"/>
    </ligand>
</feature>
<comment type="similarity">
    <text evidence="6">Belongs to the HCP family.</text>
</comment>
<feature type="binding site" evidence="6">
    <location>
        <position position="6"/>
    </location>
    <ligand>
        <name>[4Fe-4S] cluster</name>
        <dbReference type="ChEBI" id="CHEBI:49883"/>
    </ligand>
</feature>
<dbReference type="AlphaFoldDB" id="A0A316DV92"/>
<keyword evidence="2 6" id="KW-0479">Metal-binding</keyword>
<dbReference type="Gene3D" id="3.40.50.2030">
    <property type="match status" value="2"/>
</dbReference>
<evidence type="ECO:0000313" key="8">
    <source>
        <dbReference type="Proteomes" id="UP000245634"/>
    </source>
</evidence>
<evidence type="ECO:0000256" key="1">
    <source>
        <dbReference type="ARBA" id="ARBA00022490"/>
    </source>
</evidence>
<evidence type="ECO:0000256" key="4">
    <source>
        <dbReference type="ARBA" id="ARBA00023004"/>
    </source>
</evidence>
<evidence type="ECO:0000256" key="6">
    <source>
        <dbReference type="HAMAP-Rule" id="MF_00069"/>
    </source>
</evidence>
<keyword evidence="4 6" id="KW-0408">Iron</keyword>
<name>A0A316DV92_9BACL</name>
<dbReference type="GO" id="GO:0050418">
    <property type="term" value="F:hydroxylamine reductase activity"/>
    <property type="evidence" value="ECO:0007669"/>
    <property type="project" value="UniProtKB-UniRule"/>
</dbReference>
<evidence type="ECO:0000256" key="2">
    <source>
        <dbReference type="ARBA" id="ARBA00022723"/>
    </source>
</evidence>
<dbReference type="OrthoDB" id="9761526at2"/>
<dbReference type="GO" id="GO:0046872">
    <property type="term" value="F:metal ion binding"/>
    <property type="evidence" value="ECO:0007669"/>
    <property type="project" value="UniProtKB-KW"/>
</dbReference>
<proteinExistence type="inferred from homology"/>
<comment type="catalytic activity">
    <reaction evidence="6">
        <text>A + NH4(+) + H2O = hydroxylamine + AH2 + H(+)</text>
        <dbReference type="Rhea" id="RHEA:22052"/>
        <dbReference type="ChEBI" id="CHEBI:13193"/>
        <dbReference type="ChEBI" id="CHEBI:15377"/>
        <dbReference type="ChEBI" id="CHEBI:15378"/>
        <dbReference type="ChEBI" id="CHEBI:15429"/>
        <dbReference type="ChEBI" id="CHEBI:17499"/>
        <dbReference type="ChEBI" id="CHEBI:28938"/>
        <dbReference type="EC" id="1.7.99.1"/>
    </reaction>
</comment>
<keyword evidence="1 6" id="KW-0963">Cytoplasm</keyword>
<dbReference type="Gene3D" id="1.20.1270.20">
    <property type="match status" value="1"/>
</dbReference>
<dbReference type="GO" id="GO:0042542">
    <property type="term" value="P:response to hydrogen peroxide"/>
    <property type="evidence" value="ECO:0007669"/>
    <property type="project" value="TreeGrafter"/>
</dbReference>
<evidence type="ECO:0000313" key="7">
    <source>
        <dbReference type="EMBL" id="PWK13112.1"/>
    </source>
</evidence>
<dbReference type="EMBL" id="QGGL01000008">
    <property type="protein sequence ID" value="PWK13112.1"/>
    <property type="molecule type" value="Genomic_DNA"/>
</dbReference>
<feature type="binding site" evidence="6">
    <location>
        <position position="3"/>
    </location>
    <ligand>
        <name>[4Fe-4S] cluster</name>
        <dbReference type="ChEBI" id="CHEBI:49883"/>
    </ligand>
</feature>
<comment type="caution">
    <text evidence="7">The sequence shown here is derived from an EMBL/GenBank/DDBJ whole genome shotgun (WGS) entry which is preliminary data.</text>
</comment>
<evidence type="ECO:0000256" key="3">
    <source>
        <dbReference type="ARBA" id="ARBA00023002"/>
    </source>
</evidence>
<gene>
    <name evidence="6" type="primary">hcp</name>
    <name evidence="7" type="ORF">C7459_108132</name>
</gene>
<reference evidence="7 8" key="1">
    <citation type="submission" date="2018-05" db="EMBL/GenBank/DDBJ databases">
        <title>Genomic Encyclopedia of Type Strains, Phase IV (KMG-IV): sequencing the most valuable type-strain genomes for metagenomic binning, comparative biology and taxonomic classification.</title>
        <authorList>
            <person name="Goeker M."/>
        </authorList>
    </citation>
    <scope>NUCLEOTIDE SEQUENCE [LARGE SCALE GENOMIC DNA]</scope>
    <source>
        <strain evidence="7 8">DSM 18773</strain>
    </source>
</reference>
<dbReference type="PANTHER" id="PTHR30109">
    <property type="entry name" value="HYDROXYLAMINE REDUCTASE"/>
    <property type="match status" value="1"/>
</dbReference>
<feature type="modified residue" description="Cysteine persulfide" evidence="6">
    <location>
        <position position="282"/>
    </location>
</feature>
<dbReference type="InterPro" id="IPR016100">
    <property type="entry name" value="Prismane_a-bundle"/>
</dbReference>
<dbReference type="GO" id="GO:0051539">
    <property type="term" value="F:4 iron, 4 sulfur cluster binding"/>
    <property type="evidence" value="ECO:0007669"/>
    <property type="project" value="UniProtKB-KW"/>
</dbReference>
<dbReference type="SUPFAM" id="SSF56821">
    <property type="entry name" value="Prismane protein-like"/>
    <property type="match status" value="1"/>
</dbReference>
<dbReference type="EC" id="1.7.99.1" evidence="6"/>
<evidence type="ECO:0000256" key="5">
    <source>
        <dbReference type="ARBA" id="ARBA00023014"/>
    </source>
</evidence>
<comment type="subcellular location">
    <subcellularLocation>
        <location evidence="6">Cytoplasm</location>
    </subcellularLocation>
</comment>
<dbReference type="GO" id="GO:0005737">
    <property type="term" value="C:cytoplasm"/>
    <property type="evidence" value="ECO:0007669"/>
    <property type="project" value="UniProtKB-SubCell"/>
</dbReference>
<feature type="binding site" evidence="6">
    <location>
        <position position="128"/>
    </location>
    <ligand>
        <name>hybrid [4Fe-2O-2S] cluster</name>
        <dbReference type="ChEBI" id="CHEBI:60519"/>
    </ligand>
</feature>
<feature type="binding site" evidence="6">
    <location>
        <position position="310"/>
    </location>
    <ligand>
        <name>hybrid [4Fe-2O-2S] cluster</name>
        <dbReference type="ChEBI" id="CHEBI:60519"/>
    </ligand>
</feature>
<accession>A0A316DV92</accession>
<dbReference type="Proteomes" id="UP000245634">
    <property type="component" value="Unassembled WGS sequence"/>
</dbReference>
<dbReference type="NCBIfam" id="TIGR01703">
    <property type="entry name" value="hybrid_clust"/>
    <property type="match status" value="1"/>
</dbReference>
<sequence length="426" mass="46726">MFCHQCEQTPSGGCKVIGVCGKNEEIASLQDTIVFALKGIAAYAVHARQLGYSDPFVDATTHEALYMTLTNSNFNLQEHLDMAMKVGQSAIRIMEWLDHAHTTHFGVPEPIRVSQNKVEGKCIVVTGHNLHALEELLRQTDGKGINIYTHSEMLPAHGYPLLKQYSHLKGNVGKAWYDQRQLFEKFPGAILATTNCVMPIRGTYADRMFSLDVAGLEGVQKIENLDFTALIERALELPEAHMDSEETLVTGFHHNTVINIAPEILDAVKAGKIKRFFVIAGCDAPGKGGDYYRELATSIPEDCIIMTTSCGKFRFNDVEYGTIDGIPRFIDLGQCNNSVSTVKIAMALADALGCTVADLPVSIVLSWFEQKAVAILLGLFSLGIQDIRIGPKAPDFISPGVLEVLQDKFGLKLIGQAQDDLLAMLN</sequence>
<dbReference type="FunFam" id="3.40.50.2030:FF:000001">
    <property type="entry name" value="Hydroxylamine reductase"/>
    <property type="match status" value="1"/>
</dbReference>
<comment type="cofactor">
    <cofactor evidence="6">
        <name>[4Fe-4S] cluster</name>
        <dbReference type="ChEBI" id="CHEBI:49883"/>
    </cofactor>
    <text evidence="6">Binds 1 [4Fe-4S] cluster.</text>
</comment>
<dbReference type="InterPro" id="IPR011254">
    <property type="entry name" value="Prismane-like_sf"/>
</dbReference>
<comment type="function">
    <text evidence="6">Catalyzes the reduction of hydroxylamine to form NH(3) and H(2)O.</text>
</comment>
<dbReference type="NCBIfam" id="NF003658">
    <property type="entry name" value="PRK05290.1"/>
    <property type="match status" value="1"/>
</dbReference>
<feature type="binding site" evidence="6">
    <location>
        <position position="369"/>
    </location>
    <ligand>
        <name>hybrid [4Fe-2O-2S] cluster</name>
        <dbReference type="ChEBI" id="CHEBI:60519"/>
    </ligand>
</feature>
<feature type="binding site" evidence="6">
    <location>
        <position position="152"/>
    </location>
    <ligand>
        <name>hybrid [4Fe-2O-2S] cluster</name>
        <dbReference type="ChEBI" id="CHEBI:60519"/>
    </ligand>
</feature>
<feature type="binding site" evidence="6">
    <location>
        <position position="371"/>
    </location>
    <ligand>
        <name>hybrid [4Fe-2O-2S] cluster</name>
        <dbReference type="ChEBI" id="CHEBI:60519"/>
    </ligand>
</feature>
<keyword evidence="6" id="KW-0004">4Fe-4S</keyword>
<dbReference type="Pfam" id="PF03063">
    <property type="entry name" value="Prismane"/>
    <property type="match status" value="1"/>
</dbReference>
<dbReference type="HAMAP" id="MF_00069">
    <property type="entry name" value="Hydroxylam_reduct"/>
    <property type="match status" value="1"/>
</dbReference>
<keyword evidence="3 6" id="KW-0560">Oxidoreductase</keyword>
<feature type="binding site" evidence="6">
    <location>
        <position position="335"/>
    </location>
    <ligand>
        <name>hybrid [4Fe-2O-2S] cluster</name>
        <dbReference type="ChEBI" id="CHEBI:60519"/>
    </ligand>
</feature>
<dbReference type="GO" id="GO:0004601">
    <property type="term" value="F:peroxidase activity"/>
    <property type="evidence" value="ECO:0007669"/>
    <property type="project" value="TreeGrafter"/>
</dbReference>
<feature type="binding site" evidence="6">
    <location>
        <position position="196"/>
    </location>
    <ligand>
        <name>hybrid [4Fe-2O-2S] cluster</name>
        <dbReference type="ChEBI" id="CHEBI:60519"/>
    </ligand>
</feature>
<dbReference type="RefSeq" id="WP_109689105.1">
    <property type="nucleotide sequence ID" value="NZ_QGGL01000008.1"/>
</dbReference>
<feature type="binding site" evidence="6">
    <location>
        <position position="20"/>
    </location>
    <ligand>
        <name>[4Fe-4S] cluster</name>
        <dbReference type="ChEBI" id="CHEBI:49883"/>
    </ligand>
</feature>
<feature type="binding site" description="via persulfide group" evidence="6">
    <location>
        <position position="282"/>
    </location>
    <ligand>
        <name>hybrid [4Fe-2O-2S] cluster</name>
        <dbReference type="ChEBI" id="CHEBI:60519"/>
    </ligand>
</feature>
<organism evidence="7 8">
    <name type="scientific">Tumebacillus permanentifrigoris</name>
    <dbReference type="NCBI Taxonomy" id="378543"/>
    <lineage>
        <taxon>Bacteria</taxon>
        <taxon>Bacillati</taxon>
        <taxon>Bacillota</taxon>
        <taxon>Bacilli</taxon>
        <taxon>Bacillales</taxon>
        <taxon>Alicyclobacillaceae</taxon>
        <taxon>Tumebacillus</taxon>
    </lineage>
</organism>
<keyword evidence="5 6" id="KW-0411">Iron-sulfur</keyword>
<comment type="cofactor">
    <cofactor evidence="6">
        <name>hybrid [4Fe-2O-2S] cluster</name>
        <dbReference type="ChEBI" id="CHEBI:60519"/>
    </cofactor>
    <text evidence="6">Binds 1 hybrid [4Fe-2O-2S] cluster.</text>
</comment>
<protein>
    <recommendedName>
        <fullName evidence="6">Hydroxylamine reductase</fullName>
        <ecNumber evidence="6">1.7.99.1</ecNumber>
    </recommendedName>
    <alternativeName>
        <fullName evidence="6">Hybrid-cluster protein</fullName>
        <shortName evidence="6">HCP</shortName>
    </alternativeName>
    <alternativeName>
        <fullName evidence="6">Prismane protein</fullName>
    </alternativeName>
</protein>
<dbReference type="PANTHER" id="PTHR30109:SF0">
    <property type="entry name" value="HYDROXYLAMINE REDUCTASE"/>
    <property type="match status" value="1"/>
</dbReference>